<name>A0AAV1I6A8_9CHLO</name>
<comment type="caution">
    <text evidence="2">The sequence shown here is derived from an EMBL/GenBank/DDBJ whole genome shotgun (WGS) entry which is preliminary data.</text>
</comment>
<dbReference type="InterPro" id="IPR039905">
    <property type="entry name" value="CD2BP2/Lin1"/>
</dbReference>
<accession>A0AAV1I6A8</accession>
<sequence>MAKRRSDDDRFLGAHFTSRGELSVNESIRGSGPATLKCVLLEHLLSGETVTRALKRLRPPPKQLGTKKRRQIGGSERQRKAAAVQEADALLSELEGSAEEKLKEDKRKKRAFDQVTEAASELMELGYDDIYTDMREAIQASSTRGGAGLQSKSMYVWHDDGMSAPRKRDFENDITSFKDLPREVKPQEVPMTTHEASQASASKVEQERVSNSAAAVAGGAVSYQKAVPFQYPEQPPKQAQRPAPPKLAPLPPPPGGFQKQAPTVQAIPPPEAAHHSMQARYYAGHAHAAAMPSHYQYPMPGPGAYGGQYAQPGPHQQWQPHQRPPSHLQGGYFSQYPPYSEGAPNSWPT</sequence>
<dbReference type="AlphaFoldDB" id="A0AAV1I6A8"/>
<protein>
    <submittedName>
        <fullName evidence="2">Uncharacterized protein</fullName>
    </submittedName>
</protein>
<dbReference type="EMBL" id="CAUYUE010000007">
    <property type="protein sequence ID" value="CAK0782565.1"/>
    <property type="molecule type" value="Genomic_DNA"/>
</dbReference>
<evidence type="ECO:0000256" key="1">
    <source>
        <dbReference type="SAM" id="MobiDB-lite"/>
    </source>
</evidence>
<feature type="compositionally biased region" description="Pro residues" evidence="1">
    <location>
        <begin position="242"/>
        <end position="255"/>
    </location>
</feature>
<proteinExistence type="predicted"/>
<dbReference type="GO" id="GO:0005682">
    <property type="term" value="C:U5 snRNP"/>
    <property type="evidence" value="ECO:0007669"/>
    <property type="project" value="InterPro"/>
</dbReference>
<feature type="region of interest" description="Disordered" evidence="1">
    <location>
        <begin position="293"/>
        <end position="349"/>
    </location>
</feature>
<keyword evidence="3" id="KW-1185">Reference proteome</keyword>
<feature type="compositionally biased region" description="Polar residues" evidence="1">
    <location>
        <begin position="194"/>
        <end position="203"/>
    </location>
</feature>
<feature type="region of interest" description="Disordered" evidence="1">
    <location>
        <begin position="58"/>
        <end position="78"/>
    </location>
</feature>
<feature type="compositionally biased region" description="Basic and acidic residues" evidence="1">
    <location>
        <begin position="160"/>
        <end position="171"/>
    </location>
</feature>
<dbReference type="Proteomes" id="UP001314263">
    <property type="component" value="Unassembled WGS sequence"/>
</dbReference>
<evidence type="ECO:0000313" key="3">
    <source>
        <dbReference type="Proteomes" id="UP001314263"/>
    </source>
</evidence>
<reference evidence="2 3" key="1">
    <citation type="submission" date="2023-10" db="EMBL/GenBank/DDBJ databases">
        <authorList>
            <person name="Maclean D."/>
            <person name="Macfadyen A."/>
        </authorList>
    </citation>
    <scope>NUCLEOTIDE SEQUENCE [LARGE SCALE GENOMIC DNA]</scope>
</reference>
<evidence type="ECO:0000313" key="2">
    <source>
        <dbReference type="EMBL" id="CAK0782565.1"/>
    </source>
</evidence>
<dbReference type="PANTHER" id="PTHR13138">
    <property type="entry name" value="PROTEIN LIN1"/>
    <property type="match status" value="1"/>
</dbReference>
<feature type="region of interest" description="Disordered" evidence="1">
    <location>
        <begin position="160"/>
        <end position="206"/>
    </location>
</feature>
<feature type="compositionally biased region" description="Low complexity" evidence="1">
    <location>
        <begin position="311"/>
        <end position="327"/>
    </location>
</feature>
<feature type="compositionally biased region" description="Basic residues" evidence="1">
    <location>
        <begin position="58"/>
        <end position="71"/>
    </location>
</feature>
<organism evidence="2 3">
    <name type="scientific">Coccomyxa viridis</name>
    <dbReference type="NCBI Taxonomy" id="1274662"/>
    <lineage>
        <taxon>Eukaryota</taxon>
        <taxon>Viridiplantae</taxon>
        <taxon>Chlorophyta</taxon>
        <taxon>core chlorophytes</taxon>
        <taxon>Trebouxiophyceae</taxon>
        <taxon>Trebouxiophyceae incertae sedis</taxon>
        <taxon>Coccomyxaceae</taxon>
        <taxon>Coccomyxa</taxon>
    </lineage>
</organism>
<gene>
    <name evidence="2" type="ORF">CVIRNUC_005777</name>
</gene>
<feature type="region of interest" description="Disordered" evidence="1">
    <location>
        <begin position="232"/>
        <end position="263"/>
    </location>
</feature>
<dbReference type="PANTHER" id="PTHR13138:SF3">
    <property type="entry name" value="CD2 ANTIGEN CYTOPLASMIC TAIL-BINDING PROTEIN 2"/>
    <property type="match status" value="1"/>
</dbReference>